<evidence type="ECO:0000256" key="1">
    <source>
        <dbReference type="SAM" id="MobiDB-lite"/>
    </source>
</evidence>
<dbReference type="AlphaFoldDB" id="A0AAV6QYE2"/>
<evidence type="ECO:0000313" key="3">
    <source>
        <dbReference type="Proteomes" id="UP000693946"/>
    </source>
</evidence>
<keyword evidence="3" id="KW-1185">Reference proteome</keyword>
<dbReference type="EMBL" id="JAGKHQ010000015">
    <property type="protein sequence ID" value="KAG7497205.1"/>
    <property type="molecule type" value="Genomic_DNA"/>
</dbReference>
<feature type="region of interest" description="Disordered" evidence="1">
    <location>
        <begin position="42"/>
        <end position="66"/>
    </location>
</feature>
<comment type="caution">
    <text evidence="2">The sequence shown here is derived from an EMBL/GenBank/DDBJ whole genome shotgun (WGS) entry which is preliminary data.</text>
</comment>
<gene>
    <name evidence="2" type="ORF">JOB18_033357</name>
</gene>
<reference evidence="2 3" key="1">
    <citation type="journal article" date="2021" name="Sci. Rep.">
        <title>Chromosome anchoring in Senegalese sole (Solea senegalensis) reveals sex-associated markers and genome rearrangements in flatfish.</title>
        <authorList>
            <person name="Guerrero-Cozar I."/>
            <person name="Gomez-Garrido J."/>
            <person name="Berbel C."/>
            <person name="Martinez-Blanch J.F."/>
            <person name="Alioto T."/>
            <person name="Claros M.G."/>
            <person name="Gagnaire P.A."/>
            <person name="Manchado M."/>
        </authorList>
    </citation>
    <scope>NUCLEOTIDE SEQUENCE [LARGE SCALE GENOMIC DNA]</scope>
    <source>
        <strain evidence="2">Sse05_10M</strain>
    </source>
</reference>
<organism evidence="2 3">
    <name type="scientific">Solea senegalensis</name>
    <name type="common">Senegalese sole</name>
    <dbReference type="NCBI Taxonomy" id="28829"/>
    <lineage>
        <taxon>Eukaryota</taxon>
        <taxon>Metazoa</taxon>
        <taxon>Chordata</taxon>
        <taxon>Craniata</taxon>
        <taxon>Vertebrata</taxon>
        <taxon>Euteleostomi</taxon>
        <taxon>Actinopterygii</taxon>
        <taxon>Neopterygii</taxon>
        <taxon>Teleostei</taxon>
        <taxon>Neoteleostei</taxon>
        <taxon>Acanthomorphata</taxon>
        <taxon>Carangaria</taxon>
        <taxon>Pleuronectiformes</taxon>
        <taxon>Pleuronectoidei</taxon>
        <taxon>Soleidae</taxon>
        <taxon>Solea</taxon>
    </lineage>
</organism>
<protein>
    <submittedName>
        <fullName evidence="2">Uncharacterized protein</fullName>
    </submittedName>
</protein>
<name>A0AAV6QYE2_SOLSE</name>
<evidence type="ECO:0000313" key="2">
    <source>
        <dbReference type="EMBL" id="KAG7497205.1"/>
    </source>
</evidence>
<feature type="compositionally biased region" description="Basic residues" evidence="1">
    <location>
        <begin position="42"/>
        <end position="54"/>
    </location>
</feature>
<sequence>MSEREREKDVFLLLPRNSKTPTFMHTARKSINIAQPEFVRDKKAHRGNKRRRNITPHCSVASPRPSPAFIPHSCPIAARERKRHRNGFLYDGTTYIQHYYSIHSSN</sequence>
<accession>A0AAV6QYE2</accession>
<dbReference type="Proteomes" id="UP000693946">
    <property type="component" value="Linkage Group LG3"/>
</dbReference>
<proteinExistence type="predicted"/>